<protein>
    <submittedName>
        <fullName evidence="1">Geraniol 8-hydroxylase protein</fullName>
        <ecNumber evidence="1">1.14.14.83</ecNumber>
    </submittedName>
</protein>
<comment type="caution">
    <text evidence="1">The sequence shown here is derived from an EMBL/GenBank/DDBJ whole genome shotgun (WGS) entry which is preliminary data.</text>
</comment>
<evidence type="ECO:0000313" key="2">
    <source>
        <dbReference type="Proteomes" id="UP000827976"/>
    </source>
</evidence>
<dbReference type="EMBL" id="CM037014">
    <property type="protein sequence ID" value="KAH7686791.1"/>
    <property type="molecule type" value="Genomic_DNA"/>
</dbReference>
<proteinExistence type="predicted"/>
<keyword evidence="2" id="KW-1185">Reference proteome</keyword>
<keyword evidence="1" id="KW-0560">Oxidoreductase</keyword>
<organism evidence="1 2">
    <name type="scientific">Dioscorea alata</name>
    <name type="common">Purple yam</name>
    <dbReference type="NCBI Taxonomy" id="55571"/>
    <lineage>
        <taxon>Eukaryota</taxon>
        <taxon>Viridiplantae</taxon>
        <taxon>Streptophyta</taxon>
        <taxon>Embryophyta</taxon>
        <taxon>Tracheophyta</taxon>
        <taxon>Spermatophyta</taxon>
        <taxon>Magnoliopsida</taxon>
        <taxon>Liliopsida</taxon>
        <taxon>Dioscoreales</taxon>
        <taxon>Dioscoreaceae</taxon>
        <taxon>Dioscorea</taxon>
    </lineage>
</organism>
<evidence type="ECO:0000313" key="1">
    <source>
        <dbReference type="EMBL" id="KAH7686791.1"/>
    </source>
</evidence>
<accession>A0ACB7WGF7</accession>
<gene>
    <name evidence="1" type="ORF">IHE45_04G128000</name>
</gene>
<sequence length="507" mass="57147">MENHVGFRLAFSWSWVPYALALFCIVIVRAIGKRNHTGQLPPGPRSLPIVGNLHQVFGEMPHVCFTRLANTYGPVMSLRLGQVITIVVSSPDMARDVFQTNDVAFSSRPVPDAIRALGHNECSMGWLPANQKWKNLRRICMTELFSSQRLNANEGLRRQKVNELIAFVSKCCVKGRAVAIGRVGSTTTLNLLSNTILSTDLVSLESESSHEFKNLVENIMEEAGRPNLADSFPWLRVLDPQGNRRRMTAHFKQIHAILDRYIDERLQAVSEGRSSSMTNNDFLDTLLASQLDRGNMKSFLTELFYAGSDTSSVTVEWVMAELLRHPEVMARVRAEILEVIGSEKDVEESDIGKLKYLQAVVKETLRMHPPAPFLLPRMAESDVELGAYTVPKGAHILVNVWAIGRDNKVWPEEHMFKPERFLDNEIDFRGRDFEFTPFGAGRRMCPGIPLGYRMVHLMLASLLQRFEWRLPDGMKPETLDMSEAFGILLCMASHLQVIPVNPSSQSS</sequence>
<dbReference type="EC" id="1.14.14.83" evidence="1"/>
<name>A0ACB7WGF7_DIOAL</name>
<reference evidence="2" key="1">
    <citation type="journal article" date="2022" name="Nat. Commun.">
        <title>Chromosome evolution and the genetic basis of agronomically important traits in greater yam.</title>
        <authorList>
            <person name="Bredeson J.V."/>
            <person name="Lyons J.B."/>
            <person name="Oniyinde I.O."/>
            <person name="Okereke N.R."/>
            <person name="Kolade O."/>
            <person name="Nnabue I."/>
            <person name="Nwadili C.O."/>
            <person name="Hribova E."/>
            <person name="Parker M."/>
            <person name="Nwogha J."/>
            <person name="Shu S."/>
            <person name="Carlson J."/>
            <person name="Kariba R."/>
            <person name="Muthemba S."/>
            <person name="Knop K."/>
            <person name="Barton G.J."/>
            <person name="Sherwood A.V."/>
            <person name="Lopez-Montes A."/>
            <person name="Asiedu R."/>
            <person name="Jamnadass R."/>
            <person name="Muchugi A."/>
            <person name="Goodstein D."/>
            <person name="Egesi C.N."/>
            <person name="Featherston J."/>
            <person name="Asfaw A."/>
            <person name="Simpson G.G."/>
            <person name="Dolezel J."/>
            <person name="Hendre P.S."/>
            <person name="Van Deynze A."/>
            <person name="Kumar P.L."/>
            <person name="Obidiegwu J.E."/>
            <person name="Bhattacharjee R."/>
            <person name="Rokhsar D.S."/>
        </authorList>
    </citation>
    <scope>NUCLEOTIDE SEQUENCE [LARGE SCALE GENOMIC DNA]</scope>
    <source>
        <strain evidence="2">cv. TDa95/00328</strain>
    </source>
</reference>
<dbReference type="Proteomes" id="UP000827976">
    <property type="component" value="Chromosome 4"/>
</dbReference>